<dbReference type="InParanoid" id="C3Y1Z8"/>
<dbReference type="EMBL" id="GG666480">
    <property type="protein sequence ID" value="EEN65888.1"/>
    <property type="molecule type" value="Genomic_DNA"/>
</dbReference>
<name>C3Y1Z8_BRAFL</name>
<reference evidence="1" key="1">
    <citation type="journal article" date="2008" name="Nature">
        <title>The amphioxus genome and the evolution of the chordate karyotype.</title>
        <authorList>
            <consortium name="US DOE Joint Genome Institute (JGI-PGF)"/>
            <person name="Putnam N.H."/>
            <person name="Butts T."/>
            <person name="Ferrier D.E.K."/>
            <person name="Furlong R.F."/>
            <person name="Hellsten U."/>
            <person name="Kawashima T."/>
            <person name="Robinson-Rechavi M."/>
            <person name="Shoguchi E."/>
            <person name="Terry A."/>
            <person name="Yu J.-K."/>
            <person name="Benito-Gutierrez E.L."/>
            <person name="Dubchak I."/>
            <person name="Garcia-Fernandez J."/>
            <person name="Gibson-Brown J.J."/>
            <person name="Grigoriev I.V."/>
            <person name="Horton A.C."/>
            <person name="de Jong P.J."/>
            <person name="Jurka J."/>
            <person name="Kapitonov V.V."/>
            <person name="Kohara Y."/>
            <person name="Kuroki Y."/>
            <person name="Lindquist E."/>
            <person name="Lucas S."/>
            <person name="Osoegawa K."/>
            <person name="Pennacchio L.A."/>
            <person name="Salamov A.A."/>
            <person name="Satou Y."/>
            <person name="Sauka-Spengler T."/>
            <person name="Schmutz J."/>
            <person name="Shin-I T."/>
            <person name="Toyoda A."/>
            <person name="Bronner-Fraser M."/>
            <person name="Fujiyama A."/>
            <person name="Holland L.Z."/>
            <person name="Holland P.W.H."/>
            <person name="Satoh N."/>
            <person name="Rokhsar D.S."/>
        </authorList>
    </citation>
    <scope>NUCLEOTIDE SEQUENCE [LARGE SCALE GENOMIC DNA]</scope>
    <source>
        <strain evidence="1">S238N-H82</strain>
        <tissue evidence="1">Testes</tissue>
    </source>
</reference>
<evidence type="ECO:0000313" key="1">
    <source>
        <dbReference type="EMBL" id="EEN65888.1"/>
    </source>
</evidence>
<proteinExistence type="predicted"/>
<sequence length="184" mass="21111">MPVATPGIGKKPQLQATARHRLVIPLHRPWMNRLTQRPIRDRHFCFLGCDWLMLSGEVRLRRAALRAVNYPSAMMSVKALHDGDHHRWCYRRTLKNLHQDLSDYSTDSVDASHTEATAMSRENVVCLFCYNTMLQEREMPTRVPPEARDMVPRISQLEFCRLFLGPGVTWGRSCCLGPPDLIAA</sequence>
<protein>
    <submittedName>
        <fullName evidence="1">Uncharacterized protein</fullName>
    </submittedName>
</protein>
<gene>
    <name evidence="1" type="ORF">BRAFLDRAFT_90739</name>
</gene>
<dbReference type="AlphaFoldDB" id="C3Y1Z8"/>
<accession>C3Y1Z8</accession>
<organism>
    <name type="scientific">Branchiostoma floridae</name>
    <name type="common">Florida lancelet</name>
    <name type="synonym">Amphioxus</name>
    <dbReference type="NCBI Taxonomy" id="7739"/>
    <lineage>
        <taxon>Eukaryota</taxon>
        <taxon>Metazoa</taxon>
        <taxon>Chordata</taxon>
        <taxon>Cephalochordata</taxon>
        <taxon>Leptocardii</taxon>
        <taxon>Amphioxiformes</taxon>
        <taxon>Branchiostomatidae</taxon>
        <taxon>Branchiostoma</taxon>
    </lineage>
</organism>